<dbReference type="GO" id="GO:0036218">
    <property type="term" value="F:dTTP diphosphatase activity"/>
    <property type="evidence" value="ECO:0007669"/>
    <property type="project" value="RHEA"/>
</dbReference>
<keyword evidence="2 4" id="KW-0378">Hydrolase</keyword>
<comment type="cofactor">
    <cofactor evidence="1 4">
        <name>a divalent metal cation</name>
        <dbReference type="ChEBI" id="CHEBI:60240"/>
    </cofactor>
</comment>
<feature type="active site" description="Proton acceptor" evidence="4">
    <location>
        <position position="77"/>
    </location>
</feature>
<keyword evidence="3 4" id="KW-0546">Nucleotide metabolism</keyword>
<comment type="caution">
    <text evidence="5">The sequence shown here is derived from an EMBL/GenBank/DDBJ whole genome shotgun (WGS) entry which is preliminary data.</text>
</comment>
<dbReference type="Gene3D" id="3.90.950.10">
    <property type="match status" value="1"/>
</dbReference>
<comment type="catalytic activity">
    <reaction evidence="4">
        <text>dTTP + H2O = dTMP + diphosphate + H(+)</text>
        <dbReference type="Rhea" id="RHEA:28534"/>
        <dbReference type="ChEBI" id="CHEBI:15377"/>
        <dbReference type="ChEBI" id="CHEBI:15378"/>
        <dbReference type="ChEBI" id="CHEBI:33019"/>
        <dbReference type="ChEBI" id="CHEBI:37568"/>
        <dbReference type="ChEBI" id="CHEBI:63528"/>
        <dbReference type="EC" id="3.6.1.9"/>
    </reaction>
</comment>
<reference evidence="5 6" key="1">
    <citation type="submission" date="2018-05" db="EMBL/GenBank/DDBJ databases">
        <title>Zavarzinia sp. HR-AS.</title>
        <authorList>
            <person name="Lee Y."/>
            <person name="Jeon C.O."/>
        </authorList>
    </citation>
    <scope>NUCLEOTIDE SEQUENCE [LARGE SCALE GENOMIC DNA]</scope>
    <source>
        <strain evidence="5 6">HR-AS</strain>
    </source>
</reference>
<protein>
    <recommendedName>
        <fullName evidence="4">dTTP/UTP pyrophosphatase</fullName>
        <shortName evidence="4">dTTPase/UTPase</shortName>
        <ecNumber evidence="4">3.6.1.9</ecNumber>
    </recommendedName>
    <alternativeName>
        <fullName evidence="4">Nucleoside triphosphate pyrophosphatase</fullName>
    </alternativeName>
    <alternativeName>
        <fullName evidence="4">Nucleotide pyrophosphatase</fullName>
        <shortName evidence="4">Nucleotide PPase</shortName>
    </alternativeName>
</protein>
<evidence type="ECO:0000313" key="5">
    <source>
        <dbReference type="EMBL" id="PWR24419.1"/>
    </source>
</evidence>
<dbReference type="GO" id="GO:0036221">
    <property type="term" value="F:UTP diphosphatase activity"/>
    <property type="evidence" value="ECO:0007669"/>
    <property type="project" value="RHEA"/>
</dbReference>
<comment type="subcellular location">
    <subcellularLocation>
        <location evidence="4">Cytoplasm</location>
    </subcellularLocation>
</comment>
<dbReference type="RefSeq" id="WP_109903828.1">
    <property type="nucleotide sequence ID" value="NZ_QGLE01000003.1"/>
</dbReference>
<dbReference type="PIRSF" id="PIRSF006305">
    <property type="entry name" value="Maf"/>
    <property type="match status" value="1"/>
</dbReference>
<proteinExistence type="inferred from homology"/>
<keyword evidence="4" id="KW-0963">Cytoplasm</keyword>
<dbReference type="InterPro" id="IPR003697">
    <property type="entry name" value="Maf-like"/>
</dbReference>
<sequence>MGNDLKLVLASASPRRRELLDRLGLAPDLILAADLDESPRPGEAPLALAARLAADKARAVQGLLPEGFGPAYILAADTVVACGNRILPKAETEAEARRCLALLSGRRHMVATGLALIRPDGELRGRTGTSTVTFKRLSADEVEWYIASGDWRGKAGGYAIQGRAEALVRALSGSHSNVVGLPLFETWQLLNGNGFCLTARP</sequence>
<feature type="site" description="Important for substrate specificity" evidence="4">
    <location>
        <position position="161"/>
    </location>
</feature>
<evidence type="ECO:0000256" key="2">
    <source>
        <dbReference type="ARBA" id="ARBA00022801"/>
    </source>
</evidence>
<dbReference type="HAMAP" id="MF_00528">
    <property type="entry name" value="Maf"/>
    <property type="match status" value="1"/>
</dbReference>
<dbReference type="EMBL" id="QGLE01000003">
    <property type="protein sequence ID" value="PWR24419.1"/>
    <property type="molecule type" value="Genomic_DNA"/>
</dbReference>
<comment type="similarity">
    <text evidence="4">Belongs to the Maf family. YhdE subfamily.</text>
</comment>
<feature type="site" description="Important for substrate specificity" evidence="4">
    <location>
        <position position="78"/>
    </location>
</feature>
<dbReference type="EC" id="3.6.1.9" evidence="4"/>
<dbReference type="GO" id="GO:0005737">
    <property type="term" value="C:cytoplasm"/>
    <property type="evidence" value="ECO:0007669"/>
    <property type="project" value="UniProtKB-SubCell"/>
</dbReference>
<accession>A0A317EBW2</accession>
<evidence type="ECO:0000256" key="4">
    <source>
        <dbReference type="HAMAP-Rule" id="MF_00528"/>
    </source>
</evidence>
<comment type="function">
    <text evidence="4">Nucleoside triphosphate pyrophosphatase that hydrolyzes dTTP and UTP. May have a dual role in cell division arrest and in preventing the incorporation of modified nucleotides into cellular nucleic acids.</text>
</comment>
<gene>
    <name evidence="5" type="primary">maf</name>
    <name evidence="5" type="ORF">DKG74_06305</name>
</gene>
<evidence type="ECO:0000313" key="6">
    <source>
        <dbReference type="Proteomes" id="UP000245461"/>
    </source>
</evidence>
<dbReference type="CDD" id="cd00555">
    <property type="entry name" value="Maf"/>
    <property type="match status" value="1"/>
</dbReference>
<dbReference type="SUPFAM" id="SSF52972">
    <property type="entry name" value="ITPase-like"/>
    <property type="match status" value="1"/>
</dbReference>
<dbReference type="Pfam" id="PF02545">
    <property type="entry name" value="Maf"/>
    <property type="match status" value="1"/>
</dbReference>
<dbReference type="GO" id="GO:0009117">
    <property type="term" value="P:nucleotide metabolic process"/>
    <property type="evidence" value="ECO:0007669"/>
    <property type="project" value="UniProtKB-KW"/>
</dbReference>
<comment type="catalytic activity">
    <reaction evidence="4">
        <text>UTP + H2O = UMP + diphosphate + H(+)</text>
        <dbReference type="Rhea" id="RHEA:29395"/>
        <dbReference type="ChEBI" id="CHEBI:15377"/>
        <dbReference type="ChEBI" id="CHEBI:15378"/>
        <dbReference type="ChEBI" id="CHEBI:33019"/>
        <dbReference type="ChEBI" id="CHEBI:46398"/>
        <dbReference type="ChEBI" id="CHEBI:57865"/>
        <dbReference type="EC" id="3.6.1.9"/>
    </reaction>
</comment>
<dbReference type="PANTHER" id="PTHR43213">
    <property type="entry name" value="BIFUNCTIONAL DTTP/UTP PYROPHOSPHATASE/METHYLTRANSFERASE PROTEIN-RELATED"/>
    <property type="match status" value="1"/>
</dbReference>
<name>A0A317EBW2_9PROT</name>
<dbReference type="NCBIfam" id="TIGR00172">
    <property type="entry name" value="maf"/>
    <property type="match status" value="1"/>
</dbReference>
<feature type="site" description="Important for substrate specificity" evidence="4">
    <location>
        <position position="15"/>
    </location>
</feature>
<dbReference type="Proteomes" id="UP000245461">
    <property type="component" value="Unassembled WGS sequence"/>
</dbReference>
<keyword evidence="6" id="KW-1185">Reference proteome</keyword>
<dbReference type="InterPro" id="IPR029001">
    <property type="entry name" value="ITPase-like_fam"/>
</dbReference>
<dbReference type="OrthoDB" id="9807767at2"/>
<dbReference type="AlphaFoldDB" id="A0A317EBW2"/>
<evidence type="ECO:0000256" key="1">
    <source>
        <dbReference type="ARBA" id="ARBA00001968"/>
    </source>
</evidence>
<comment type="caution">
    <text evidence="4">Lacks conserved residue(s) required for the propagation of feature annotation.</text>
</comment>
<organism evidence="5 6">
    <name type="scientific">Zavarzinia aquatilis</name>
    <dbReference type="NCBI Taxonomy" id="2211142"/>
    <lineage>
        <taxon>Bacteria</taxon>
        <taxon>Pseudomonadati</taxon>
        <taxon>Pseudomonadota</taxon>
        <taxon>Alphaproteobacteria</taxon>
        <taxon>Rhodospirillales</taxon>
        <taxon>Zavarziniaceae</taxon>
        <taxon>Zavarzinia</taxon>
    </lineage>
</organism>
<dbReference type="PANTHER" id="PTHR43213:SF5">
    <property type="entry name" value="BIFUNCTIONAL DTTP_UTP PYROPHOSPHATASE_METHYLTRANSFERASE PROTEIN-RELATED"/>
    <property type="match status" value="1"/>
</dbReference>
<evidence type="ECO:0000256" key="3">
    <source>
        <dbReference type="ARBA" id="ARBA00023080"/>
    </source>
</evidence>